<dbReference type="AlphaFoldDB" id="A0A933S9W3"/>
<protein>
    <recommendedName>
        <fullName evidence="4">Cohesin domain-containing protein</fullName>
    </recommendedName>
</protein>
<name>A0A933S9W3_UNCEI</name>
<dbReference type="PROSITE" id="PS51257">
    <property type="entry name" value="PROKAR_LIPOPROTEIN"/>
    <property type="match status" value="1"/>
</dbReference>
<evidence type="ECO:0008006" key="4">
    <source>
        <dbReference type="Google" id="ProtNLM"/>
    </source>
</evidence>
<dbReference type="GO" id="GO:0030246">
    <property type="term" value="F:carbohydrate binding"/>
    <property type="evidence" value="ECO:0007669"/>
    <property type="project" value="InterPro"/>
</dbReference>
<reference evidence="2" key="1">
    <citation type="submission" date="2020-07" db="EMBL/GenBank/DDBJ databases">
        <title>Huge and variable diversity of episymbiotic CPR bacteria and DPANN archaea in groundwater ecosystems.</title>
        <authorList>
            <person name="He C.Y."/>
            <person name="Keren R."/>
            <person name="Whittaker M."/>
            <person name="Farag I.F."/>
            <person name="Doudna J."/>
            <person name="Cate J.H.D."/>
            <person name="Banfield J.F."/>
        </authorList>
    </citation>
    <scope>NUCLEOTIDE SEQUENCE</scope>
    <source>
        <strain evidence="2">NC_groundwater_1813_Pr3_B-0.1um_71_17</strain>
    </source>
</reference>
<evidence type="ECO:0000313" key="2">
    <source>
        <dbReference type="EMBL" id="MBI5168647.1"/>
    </source>
</evidence>
<dbReference type="InterPro" id="IPR008965">
    <property type="entry name" value="CBM2/CBM3_carb-bd_dom_sf"/>
</dbReference>
<dbReference type="Gene3D" id="2.60.40.680">
    <property type="match status" value="1"/>
</dbReference>
<comment type="caution">
    <text evidence="2">The sequence shown here is derived from an EMBL/GenBank/DDBJ whole genome shotgun (WGS) entry which is preliminary data.</text>
</comment>
<dbReference type="Proteomes" id="UP000696931">
    <property type="component" value="Unassembled WGS sequence"/>
</dbReference>
<dbReference type="SUPFAM" id="SSF49384">
    <property type="entry name" value="Carbohydrate-binding domain"/>
    <property type="match status" value="1"/>
</dbReference>
<accession>A0A933S9W3</accession>
<dbReference type="CDD" id="cd08547">
    <property type="entry name" value="Type_II_cohesin"/>
    <property type="match status" value="1"/>
</dbReference>
<feature type="signal peptide" evidence="1">
    <location>
        <begin position="1"/>
        <end position="20"/>
    </location>
</feature>
<evidence type="ECO:0000256" key="1">
    <source>
        <dbReference type="SAM" id="SignalP"/>
    </source>
</evidence>
<evidence type="ECO:0000313" key="3">
    <source>
        <dbReference type="Proteomes" id="UP000696931"/>
    </source>
</evidence>
<feature type="chain" id="PRO_5037874282" description="Cohesin domain-containing protein" evidence="1">
    <location>
        <begin position="21"/>
        <end position="180"/>
    </location>
</feature>
<organism evidence="2 3">
    <name type="scientific">Eiseniibacteriota bacterium</name>
    <dbReference type="NCBI Taxonomy" id="2212470"/>
    <lineage>
        <taxon>Bacteria</taxon>
        <taxon>Candidatus Eiseniibacteriota</taxon>
    </lineage>
</organism>
<gene>
    <name evidence="2" type="ORF">HZA61_04075</name>
</gene>
<keyword evidence="1" id="KW-0732">Signal</keyword>
<proteinExistence type="predicted"/>
<dbReference type="EMBL" id="JACRIW010000031">
    <property type="protein sequence ID" value="MBI5168647.1"/>
    <property type="molecule type" value="Genomic_DNA"/>
</dbReference>
<sequence length="180" mass="18654">MFRAQCAALCLVLAALTSCAAPGARAAVLSISPADTTVQVGATFTLRVTCDAVSDLKGMQTAWGYSATRLQLVSMTAGNVFTDGGGAWFEHMIFDVSAPADTAWLDVAKLNGTAQGPGVAAYVRFKALVPGDAPVQCTLAEMRDSDNVSLLPGCSGGIVHVAAPTAITRRSWGQLKIHAR</sequence>